<evidence type="ECO:0000256" key="1">
    <source>
        <dbReference type="SAM" id="Phobius"/>
    </source>
</evidence>
<gene>
    <name evidence="2" type="ORF">BXY80_2725</name>
</gene>
<name>A0A420DE99_9FLAO</name>
<dbReference type="EMBL" id="RAQJ01000008">
    <property type="protein sequence ID" value="RKE90258.1"/>
    <property type="molecule type" value="Genomic_DNA"/>
</dbReference>
<evidence type="ECO:0000313" key="3">
    <source>
        <dbReference type="Proteomes" id="UP000284892"/>
    </source>
</evidence>
<evidence type="ECO:0000313" key="2">
    <source>
        <dbReference type="EMBL" id="RKE90258.1"/>
    </source>
</evidence>
<accession>A0A420DE99</accession>
<dbReference type="OrthoDB" id="1144916at2"/>
<keyword evidence="1" id="KW-0812">Transmembrane</keyword>
<protein>
    <submittedName>
        <fullName evidence="2">Uncharacterized protein</fullName>
    </submittedName>
</protein>
<keyword evidence="3" id="KW-1185">Reference proteome</keyword>
<sequence length="112" mass="13242">MDNGLLLIITFSTPLLILIGYFIWLSKRKKRHTETLISDWNKFEKALSHEHINGIIKYGTELVWNENLTDSQMKKMKESVYPLAEKHSELENLKNLIYNKWLDWDKDIVGHG</sequence>
<dbReference type="Proteomes" id="UP000284892">
    <property type="component" value="Unassembled WGS sequence"/>
</dbReference>
<reference evidence="2 3" key="1">
    <citation type="submission" date="2018-09" db="EMBL/GenBank/DDBJ databases">
        <title>Genomic Encyclopedia of Archaeal and Bacterial Type Strains, Phase II (KMG-II): from individual species to whole genera.</title>
        <authorList>
            <person name="Goeker M."/>
        </authorList>
    </citation>
    <scope>NUCLEOTIDE SEQUENCE [LARGE SCALE GENOMIC DNA]</scope>
    <source>
        <strain evidence="2 3">DSM 26283</strain>
    </source>
</reference>
<keyword evidence="1" id="KW-1133">Transmembrane helix</keyword>
<dbReference type="RefSeq" id="WP_120202805.1">
    <property type="nucleotide sequence ID" value="NZ_RAQJ01000008.1"/>
</dbReference>
<feature type="transmembrane region" description="Helical" evidence="1">
    <location>
        <begin position="6"/>
        <end position="25"/>
    </location>
</feature>
<organism evidence="2 3">
    <name type="scientific">Ichthyenterobacterium magnum</name>
    <dbReference type="NCBI Taxonomy" id="1230530"/>
    <lineage>
        <taxon>Bacteria</taxon>
        <taxon>Pseudomonadati</taxon>
        <taxon>Bacteroidota</taxon>
        <taxon>Flavobacteriia</taxon>
        <taxon>Flavobacteriales</taxon>
        <taxon>Flavobacteriaceae</taxon>
        <taxon>Ichthyenterobacterium</taxon>
    </lineage>
</organism>
<comment type="caution">
    <text evidence="2">The sequence shown here is derived from an EMBL/GenBank/DDBJ whole genome shotgun (WGS) entry which is preliminary data.</text>
</comment>
<keyword evidence="1" id="KW-0472">Membrane</keyword>
<dbReference type="AlphaFoldDB" id="A0A420DE99"/>
<proteinExistence type="predicted"/>